<accession>A0ABN6C0F0</accession>
<dbReference type="EMBL" id="AP023081">
    <property type="protein sequence ID" value="BCD88890.1"/>
    <property type="molecule type" value="Genomic_DNA"/>
</dbReference>
<dbReference type="Proteomes" id="UP001064896">
    <property type="component" value="Chromosome"/>
</dbReference>
<protein>
    <submittedName>
        <fullName evidence="1">Uncharacterized protein</fullName>
    </submittedName>
</protein>
<organism evidence="1 2">
    <name type="scientific">Pseudomonas solani</name>
    <dbReference type="NCBI Taxonomy" id="2731552"/>
    <lineage>
        <taxon>Bacteria</taxon>
        <taxon>Pseudomonadati</taxon>
        <taxon>Pseudomonadota</taxon>
        <taxon>Gammaproteobacteria</taxon>
        <taxon>Pseudomonadales</taxon>
        <taxon>Pseudomonadaceae</taxon>
        <taxon>Pseudomonas</taxon>
    </lineage>
</organism>
<dbReference type="SUPFAM" id="SSF69322">
    <property type="entry name" value="Tricorn protease domain 2"/>
    <property type="match status" value="1"/>
</dbReference>
<name>A0ABN6C0F0_9PSED</name>
<reference evidence="1" key="1">
    <citation type="submission" date="2020-05" db="EMBL/GenBank/DDBJ databases">
        <title>Complete genome sequence of Pseudomonas sp. Sm006.</title>
        <authorList>
            <person name="Takeuchi K."/>
            <person name="Someya N."/>
        </authorList>
    </citation>
    <scope>NUCLEOTIDE SEQUENCE</scope>
    <source>
        <strain evidence="1">Sm006</strain>
    </source>
</reference>
<proteinExistence type="predicted"/>
<evidence type="ECO:0000313" key="1">
    <source>
        <dbReference type="EMBL" id="BCD88890.1"/>
    </source>
</evidence>
<gene>
    <name evidence="1" type="ORF">PSm6_52970</name>
</gene>
<keyword evidence="2" id="KW-1185">Reference proteome</keyword>
<sequence>MKSDVNNMNDGNVTFARCSIVRRDLVFISAQVTELNERNVDHTKVLRWKDGAFVHFMIDWATTAISATTPPLTLLSMGLDGDIHVFQGSNRTTERIVGPGDFGPLRDMRLIAGAHYAAGMQRQVYRRNDDGSWQSIADAILNREGIKGFNAIDGFAPNELYTVGMDGEIWIFDGQRWQALESPTSVALQAVHCSEDGTAYIVGQAGVVLFGRGDQWDFIDLSDFSEDLWGVQTFDGTLFVASSKGVYRIIDGELKKADIGSVGTGSASYLTKGDGVLWSVGNRHLAYTADGENWTVVDYDDASY</sequence>
<evidence type="ECO:0000313" key="2">
    <source>
        <dbReference type="Proteomes" id="UP001064896"/>
    </source>
</evidence>